<evidence type="ECO:0000313" key="2">
    <source>
        <dbReference type="EMBL" id="SBT10935.1"/>
    </source>
</evidence>
<name>A0A1A8Y1D6_9RHOO</name>
<dbReference type="EMBL" id="FLQY01000383">
    <property type="protein sequence ID" value="SBT10935.1"/>
    <property type="molecule type" value="Genomic_DNA"/>
</dbReference>
<dbReference type="Proteomes" id="UP000199600">
    <property type="component" value="Unassembled WGS sequence"/>
</dbReference>
<reference evidence="2 3" key="1">
    <citation type="submission" date="2016-06" db="EMBL/GenBank/DDBJ databases">
        <authorList>
            <person name="Kjaerup R.B."/>
            <person name="Dalgaard T.S."/>
            <person name="Juul-Madsen H.R."/>
        </authorList>
    </citation>
    <scope>NUCLEOTIDE SEQUENCE [LARGE SCALE GENOMIC DNA]</scope>
    <source>
        <strain evidence="2">2</strain>
    </source>
</reference>
<feature type="transmembrane region" description="Helical" evidence="1">
    <location>
        <begin position="141"/>
        <end position="164"/>
    </location>
</feature>
<keyword evidence="1" id="KW-1133">Transmembrane helix</keyword>
<dbReference type="AlphaFoldDB" id="A0A1A8Y1D6"/>
<proteinExistence type="predicted"/>
<feature type="transmembrane region" description="Helical" evidence="1">
    <location>
        <begin position="26"/>
        <end position="46"/>
    </location>
</feature>
<evidence type="ECO:0000256" key="1">
    <source>
        <dbReference type="SAM" id="Phobius"/>
    </source>
</evidence>
<dbReference type="RefSeq" id="WP_186412486.1">
    <property type="nucleotide sequence ID" value="NZ_FLQY01000383.1"/>
</dbReference>
<keyword evidence="3" id="KW-1185">Reference proteome</keyword>
<keyword evidence="1" id="KW-0472">Membrane</keyword>
<feature type="transmembrane region" description="Helical" evidence="1">
    <location>
        <begin position="90"/>
        <end position="115"/>
    </location>
</feature>
<evidence type="ECO:0000313" key="3">
    <source>
        <dbReference type="Proteomes" id="UP000199600"/>
    </source>
</evidence>
<feature type="transmembrane region" description="Helical" evidence="1">
    <location>
        <begin position="171"/>
        <end position="187"/>
    </location>
</feature>
<keyword evidence="1" id="KW-0812">Transmembrane</keyword>
<gene>
    <name evidence="2" type="ORF">PROAA_790010</name>
</gene>
<organism evidence="2 3">
    <name type="scientific">Candidatus Propionivibrio aalborgensis</name>
    <dbReference type="NCBI Taxonomy" id="1860101"/>
    <lineage>
        <taxon>Bacteria</taxon>
        <taxon>Pseudomonadati</taxon>
        <taxon>Pseudomonadota</taxon>
        <taxon>Betaproteobacteria</taxon>
        <taxon>Rhodocyclales</taxon>
        <taxon>Rhodocyclaceae</taxon>
        <taxon>Propionivibrio</taxon>
    </lineage>
</organism>
<accession>A0A1A8Y1D6</accession>
<feature type="transmembrane region" description="Helical" evidence="1">
    <location>
        <begin position="199"/>
        <end position="216"/>
    </location>
</feature>
<protein>
    <submittedName>
        <fullName evidence="2">Uncharacterized protein</fullName>
    </submittedName>
</protein>
<feature type="transmembrane region" description="Helical" evidence="1">
    <location>
        <begin position="58"/>
        <end position="78"/>
    </location>
</feature>
<sequence>MSKDRQTIGTDGRPLPIMPPERDVRVWAKLVRVMFYTPGFLALLLIKSGDPTGFGVSVELLMLASVSAIVGGLFVGTYSSAAGADHSSRIGTWSGSLVIELLAVVPILCAIPSLFHELANSKLLHTLAPGAVDVSLGASELLPAMAILPFMLYQLAGFGTLHYVVSKQANWIINIGILGFIVMSTVANRNGNFTLEKALVSILVISMVIVVFYGILKLRQMQVTYDANCPQKEPK</sequence>